<dbReference type="EMBL" id="JADGJW010000152">
    <property type="protein sequence ID" value="KAJ3222929.1"/>
    <property type="molecule type" value="Genomic_DNA"/>
</dbReference>
<dbReference type="PANTHER" id="PTHR12697">
    <property type="entry name" value="PBS LYASE HEAT-LIKE PROTEIN"/>
    <property type="match status" value="1"/>
</dbReference>
<evidence type="ECO:0000256" key="1">
    <source>
        <dbReference type="SAM" id="MobiDB-lite"/>
    </source>
</evidence>
<gene>
    <name evidence="2" type="primary">HEATR4</name>
    <name evidence="2" type="ORF">HK099_001735</name>
</gene>
<feature type="compositionally biased region" description="Basic residues" evidence="1">
    <location>
        <begin position="450"/>
        <end position="461"/>
    </location>
</feature>
<feature type="compositionally biased region" description="Polar residues" evidence="1">
    <location>
        <begin position="430"/>
        <end position="444"/>
    </location>
</feature>
<name>A0AAD5U3H1_9FUNG</name>
<organism evidence="2 3">
    <name type="scientific">Clydaea vesicula</name>
    <dbReference type="NCBI Taxonomy" id="447962"/>
    <lineage>
        <taxon>Eukaryota</taxon>
        <taxon>Fungi</taxon>
        <taxon>Fungi incertae sedis</taxon>
        <taxon>Chytridiomycota</taxon>
        <taxon>Chytridiomycota incertae sedis</taxon>
        <taxon>Chytridiomycetes</taxon>
        <taxon>Lobulomycetales</taxon>
        <taxon>Lobulomycetaceae</taxon>
        <taxon>Clydaea</taxon>
    </lineage>
</organism>
<accession>A0AAD5U3H1</accession>
<evidence type="ECO:0000313" key="2">
    <source>
        <dbReference type="EMBL" id="KAJ3222929.1"/>
    </source>
</evidence>
<dbReference type="Proteomes" id="UP001211065">
    <property type="component" value="Unassembled WGS sequence"/>
</dbReference>
<feature type="region of interest" description="Disordered" evidence="1">
    <location>
        <begin position="426"/>
        <end position="472"/>
    </location>
</feature>
<keyword evidence="3" id="KW-1185">Reference proteome</keyword>
<reference evidence="2" key="1">
    <citation type="submission" date="2020-05" db="EMBL/GenBank/DDBJ databases">
        <title>Phylogenomic resolution of chytrid fungi.</title>
        <authorList>
            <person name="Stajich J.E."/>
            <person name="Amses K."/>
            <person name="Simmons R."/>
            <person name="Seto K."/>
            <person name="Myers J."/>
            <person name="Bonds A."/>
            <person name="Quandt C.A."/>
            <person name="Barry K."/>
            <person name="Liu P."/>
            <person name="Grigoriev I."/>
            <person name="Longcore J.E."/>
            <person name="James T.Y."/>
        </authorList>
    </citation>
    <scope>NUCLEOTIDE SEQUENCE</scope>
    <source>
        <strain evidence="2">JEL0476</strain>
    </source>
</reference>
<dbReference type="PANTHER" id="PTHR12697:SF5">
    <property type="entry name" value="DEOXYHYPUSINE HYDROXYLASE"/>
    <property type="match status" value="1"/>
</dbReference>
<feature type="compositionally biased region" description="Polar residues" evidence="1">
    <location>
        <begin position="1065"/>
        <end position="1081"/>
    </location>
</feature>
<dbReference type="InterPro" id="IPR016024">
    <property type="entry name" value="ARM-type_fold"/>
</dbReference>
<proteinExistence type="predicted"/>
<dbReference type="SUPFAM" id="SSF48371">
    <property type="entry name" value="ARM repeat"/>
    <property type="match status" value="1"/>
</dbReference>
<protein>
    <submittedName>
        <fullName evidence="2">HEAT repeat-containing protein 4</fullName>
    </submittedName>
</protein>
<dbReference type="AlphaFoldDB" id="A0AAD5U3H1"/>
<evidence type="ECO:0000313" key="3">
    <source>
        <dbReference type="Proteomes" id="UP001211065"/>
    </source>
</evidence>
<sequence>MPTTLIDLVEATINGKSKSKSLGYKEVVPIKPLSDQKVRNYSKPTRKQTLRKYSAQTRRKNPIVEAMDGPVHQIHGASVFRVPPILPPVYETQLKEINEVLRGIKSYNKMVMNDSSTNKENENKNSEFKLKFNEKVIKERCEWPFGMDILGNEKKKEVVGTKFERHSLKDNELLNFIHKSSWKNEATKKHFLSKFKLEDNCKLITVKEKNFEEIKFHDLENCNLNNERGILSLAAKICSSNKTTDSYLTRNVPYMLEVWQESEKVNLEKLLAENTSHDDEQKKNNKEKIIQAVERLTSATGQKEQEIDNFLKVSKRLRSKSISCSNQHPSPEINLDSSFSSSIKENEEVKDSKISLIPTVKEISNSVIVPTAVNQDSINKKTLSKSTIKLLRKLIKDSINEQGLTLQATPSNIDFLLRTTLTGHSGIGQDATQKLNEVATATRSNETKRQEKRKSLARKSKTGSPSVGKEGEYLNNSINVDLNEETLLEVKDQDFKLILPPPEAEDDGGGDDIELEADDFEIDEDLKNLNKTKKNNLLHNNELNLEESRTKTQDKDKLKKIILNAKLTNDTFKMRQNLSLTQNVENDDFKVNDFIKEEEDTEAFNLNHFVGEVRLLTNSSSHKEKEKSNPNNLTILTLSDFLYSPYKNLNQIPHFNTEAYSTLFHVLSLALRECDHKQLKYEAVKLLLQLKATQSLTRWDALTFRETLRDMLRKGSEDEKLLSALSLIHSKQIDYISIKTVVEYGLGLLQLSKTKQVKEVLLSLDKKYLDCLEMLEKWVRMLAENVEVGTPINFNTINPLYQNPVNMAVQYFLDLMWNDWSSVVRTTATNILAHLGVGKPVFDWIINLLSHVDPNKRIEALSCFGQLKILTNQSMMKFLNTFDDNFTDVRIEACKVACVLATNHRLLINKLIEKCDDIEWKVRAYAIKALGLSGYSGPKLKETLLWLLYHEPHSSVKAEAIRATFTIMRQEDNLELKEGIYNLLNDKSDLVRKEAERVLQQTGFSITPPAQKVISKSNAKKEFEELETDEINSSLEKNSKLLTSEGHKVMTLSENSNAIANTMPLNLNQSSSHNAKQSPRSITRKKKKRSYLITPKNNKIEEAEKQKILSELEAGNSNKGYPHKLLNMYNGHTQEEIEIILRTTLVTEKELEDVIFQVKDMAKMENILTEINSSEKTSEELWKEELTNNKIKKKR</sequence>
<comment type="caution">
    <text evidence="2">The sequence shown here is derived from an EMBL/GenBank/DDBJ whole genome shotgun (WGS) entry which is preliminary data.</text>
</comment>
<feature type="region of interest" description="Disordered" evidence="1">
    <location>
        <begin position="1065"/>
        <end position="1090"/>
    </location>
</feature>
<dbReference type="Gene3D" id="1.25.10.10">
    <property type="entry name" value="Leucine-rich Repeat Variant"/>
    <property type="match status" value="1"/>
</dbReference>
<dbReference type="GO" id="GO:0019135">
    <property type="term" value="F:deoxyhypusine monooxygenase activity"/>
    <property type="evidence" value="ECO:0007669"/>
    <property type="project" value="TreeGrafter"/>
</dbReference>
<dbReference type="InterPro" id="IPR011989">
    <property type="entry name" value="ARM-like"/>
</dbReference>